<accession>A0A1H2TEF7</accession>
<evidence type="ECO:0000313" key="2">
    <source>
        <dbReference type="Proteomes" id="UP000199488"/>
    </source>
</evidence>
<reference evidence="1 2" key="1">
    <citation type="submission" date="2016-10" db="EMBL/GenBank/DDBJ databases">
        <authorList>
            <person name="de Groot N.N."/>
        </authorList>
    </citation>
    <scope>NUCLEOTIDE SEQUENCE [LARGE SCALE GENOMIC DNA]</scope>
    <source>
        <strain evidence="1 2">DSM 23126</strain>
    </source>
</reference>
<dbReference type="SUPFAM" id="SSF158682">
    <property type="entry name" value="TerB-like"/>
    <property type="match status" value="1"/>
</dbReference>
<evidence type="ECO:0000313" key="1">
    <source>
        <dbReference type="EMBL" id="SDW42262.1"/>
    </source>
</evidence>
<dbReference type="EMBL" id="FNNC01000002">
    <property type="protein sequence ID" value="SDW42262.1"/>
    <property type="molecule type" value="Genomic_DNA"/>
</dbReference>
<keyword evidence="2" id="KW-1185">Reference proteome</keyword>
<name>A0A1H2TEF7_9BACI</name>
<dbReference type="InterPro" id="IPR029024">
    <property type="entry name" value="TerB-like"/>
</dbReference>
<protein>
    <recommendedName>
        <fullName evidence="3">Tellurite resistance protein TerB</fullName>
    </recommendedName>
</protein>
<sequence length="132" mass="15646">MFLNVLTQNEKETFLLLAHQIAKSNGILDEKEQKMLEEYRNEMDITTKVQLEDTQDVKNLIKNFESDKSKRIAFLEGLAVAFADGIYHEEQKQLIEELKNDFNITEEDYQNFKSWIVKSNYMYEQAEKLIEV</sequence>
<organism evidence="1 2">
    <name type="scientific">Marinococcus luteus</name>
    <dbReference type="NCBI Taxonomy" id="1122204"/>
    <lineage>
        <taxon>Bacteria</taxon>
        <taxon>Bacillati</taxon>
        <taxon>Bacillota</taxon>
        <taxon>Bacilli</taxon>
        <taxon>Bacillales</taxon>
        <taxon>Bacillaceae</taxon>
        <taxon>Marinococcus</taxon>
    </lineage>
</organism>
<dbReference type="STRING" id="1122204.SAMN05421781_1363"/>
<dbReference type="OrthoDB" id="1934251at2"/>
<proteinExistence type="predicted"/>
<dbReference type="RefSeq" id="WP_091612834.1">
    <property type="nucleotide sequence ID" value="NZ_FNNC01000002.1"/>
</dbReference>
<gene>
    <name evidence="1" type="ORF">SAMN05421781_1363</name>
</gene>
<evidence type="ECO:0008006" key="3">
    <source>
        <dbReference type="Google" id="ProtNLM"/>
    </source>
</evidence>
<dbReference type="AlphaFoldDB" id="A0A1H2TEF7"/>
<dbReference type="Proteomes" id="UP000199488">
    <property type="component" value="Unassembled WGS sequence"/>
</dbReference>
<dbReference type="Gene3D" id="1.10.3680.10">
    <property type="entry name" value="TerB-like"/>
    <property type="match status" value="1"/>
</dbReference>